<dbReference type="EMBL" id="CAVMJV010000089">
    <property type="protein sequence ID" value="CAK5091680.1"/>
    <property type="molecule type" value="Genomic_DNA"/>
</dbReference>
<proteinExistence type="predicted"/>
<comment type="caution">
    <text evidence="1">The sequence shown here is derived from an EMBL/GenBank/DDBJ whole genome shotgun (WGS) entry which is preliminary data.</text>
</comment>
<evidence type="ECO:0000313" key="2">
    <source>
        <dbReference type="Proteomes" id="UP001497535"/>
    </source>
</evidence>
<dbReference type="Proteomes" id="UP001497535">
    <property type="component" value="Unassembled WGS sequence"/>
</dbReference>
<name>A0ACB1AJR9_MELEN</name>
<evidence type="ECO:0000313" key="1">
    <source>
        <dbReference type="EMBL" id="CAK5091680.1"/>
    </source>
</evidence>
<organism evidence="1 2">
    <name type="scientific">Meloidogyne enterolobii</name>
    <name type="common">Root-knot nematode worm</name>
    <name type="synonym">Meloidogyne mayaguensis</name>
    <dbReference type="NCBI Taxonomy" id="390850"/>
    <lineage>
        <taxon>Eukaryota</taxon>
        <taxon>Metazoa</taxon>
        <taxon>Ecdysozoa</taxon>
        <taxon>Nematoda</taxon>
        <taxon>Chromadorea</taxon>
        <taxon>Rhabditida</taxon>
        <taxon>Tylenchina</taxon>
        <taxon>Tylenchomorpha</taxon>
        <taxon>Tylenchoidea</taxon>
        <taxon>Meloidogynidae</taxon>
        <taxon>Meloidogyninae</taxon>
        <taxon>Meloidogyne</taxon>
    </lineage>
</organism>
<accession>A0ACB1AJR9</accession>
<gene>
    <name evidence="1" type="ORF">MENTE1834_LOCUS39532</name>
</gene>
<protein>
    <submittedName>
        <fullName evidence="1">Uncharacterized protein</fullName>
    </submittedName>
</protein>
<sequence length="146" mass="16989">MYTADEGSDVETPKTTRTTKSKLNQRIYKIYHLMKNNIDKYNINKDGKILNEGGTREILGSNVQKSLDCIIRSDFTGKNKWNQLSPPGTSILEKRLKNDPTMWELIEKARVQITPKRINISKQKLSQIKKPKQSLSEEWRLPAEWK</sequence>
<reference evidence="1" key="1">
    <citation type="submission" date="2023-11" db="EMBL/GenBank/DDBJ databases">
        <authorList>
            <person name="Poullet M."/>
        </authorList>
    </citation>
    <scope>NUCLEOTIDE SEQUENCE</scope>
    <source>
        <strain evidence="1">E1834</strain>
    </source>
</reference>
<keyword evidence="2" id="KW-1185">Reference proteome</keyword>